<accession>A0A371CYS4</accession>
<dbReference type="AlphaFoldDB" id="A0A371CYS4"/>
<name>A0A371CYS4_9APHY</name>
<keyword evidence="2" id="KW-1185">Reference proteome</keyword>
<sequence length="153" mass="16846">MGTVMTSYPGPPVDGRTRAPARTHFTILRITDGRTEGARSRIYSRLANSESRSGHPTVLREISPFSWAGKTMWGRAGITMIKLIGPASQASAPQVDLSGQRHGTWGSSSASRARRVMHVQYHCRARCDPINIFHFGHIGESEFGDMDTKANIH</sequence>
<evidence type="ECO:0000313" key="2">
    <source>
        <dbReference type="Proteomes" id="UP000256964"/>
    </source>
</evidence>
<dbReference type="EMBL" id="KZ857437">
    <property type="protein sequence ID" value="RDX45430.1"/>
    <property type="molecule type" value="Genomic_DNA"/>
</dbReference>
<proteinExistence type="predicted"/>
<dbReference type="Proteomes" id="UP000256964">
    <property type="component" value="Unassembled WGS sequence"/>
</dbReference>
<evidence type="ECO:0000313" key="1">
    <source>
        <dbReference type="EMBL" id="RDX45430.1"/>
    </source>
</evidence>
<gene>
    <name evidence="1" type="ORF">OH76DRAFT_951593</name>
</gene>
<organism evidence="1 2">
    <name type="scientific">Lentinus brumalis</name>
    <dbReference type="NCBI Taxonomy" id="2498619"/>
    <lineage>
        <taxon>Eukaryota</taxon>
        <taxon>Fungi</taxon>
        <taxon>Dikarya</taxon>
        <taxon>Basidiomycota</taxon>
        <taxon>Agaricomycotina</taxon>
        <taxon>Agaricomycetes</taxon>
        <taxon>Polyporales</taxon>
        <taxon>Polyporaceae</taxon>
        <taxon>Lentinus</taxon>
    </lineage>
</organism>
<reference evidence="1 2" key="1">
    <citation type="journal article" date="2018" name="Biotechnol. Biofuels">
        <title>Integrative visual omics of the white-rot fungus Polyporus brumalis exposes the biotechnological potential of its oxidative enzymes for delignifying raw plant biomass.</title>
        <authorList>
            <person name="Miyauchi S."/>
            <person name="Rancon A."/>
            <person name="Drula E."/>
            <person name="Hage H."/>
            <person name="Chaduli D."/>
            <person name="Favel A."/>
            <person name="Grisel S."/>
            <person name="Henrissat B."/>
            <person name="Herpoel-Gimbert I."/>
            <person name="Ruiz-Duenas F.J."/>
            <person name="Chevret D."/>
            <person name="Hainaut M."/>
            <person name="Lin J."/>
            <person name="Wang M."/>
            <person name="Pangilinan J."/>
            <person name="Lipzen A."/>
            <person name="Lesage-Meessen L."/>
            <person name="Navarro D."/>
            <person name="Riley R."/>
            <person name="Grigoriev I.V."/>
            <person name="Zhou S."/>
            <person name="Raouche S."/>
            <person name="Rosso M.N."/>
        </authorList>
    </citation>
    <scope>NUCLEOTIDE SEQUENCE [LARGE SCALE GENOMIC DNA]</scope>
    <source>
        <strain evidence="1 2">BRFM 1820</strain>
    </source>
</reference>
<protein>
    <submittedName>
        <fullName evidence="1">Uncharacterized protein</fullName>
    </submittedName>
</protein>